<sequence length="48" mass="5460">MAICSNKDASSVIEETVPERFSGALVREKGNWQVFGGFNDSWQYKTYI</sequence>
<dbReference type="KEGG" id="fax:FUAX_16520"/>
<accession>A0AAU9DE77</accession>
<dbReference type="EMBL" id="AP025314">
    <property type="protein sequence ID" value="BDD09220.1"/>
    <property type="molecule type" value="Genomic_DNA"/>
</dbReference>
<evidence type="ECO:0000313" key="2">
    <source>
        <dbReference type="Proteomes" id="UP001348817"/>
    </source>
</evidence>
<evidence type="ECO:0000313" key="1">
    <source>
        <dbReference type="EMBL" id="BDD09220.1"/>
    </source>
</evidence>
<reference evidence="1 2" key="1">
    <citation type="submission" date="2021-12" db="EMBL/GenBank/DDBJ databases">
        <title>Genome sequencing of bacteria with rrn-lacking chromosome and rrn-plasmid.</title>
        <authorList>
            <person name="Anda M."/>
            <person name="Iwasaki W."/>
        </authorList>
    </citation>
    <scope>NUCLEOTIDE SEQUENCE [LARGE SCALE GENOMIC DNA]</scope>
    <source>
        <strain evidence="1 2">DSM 100852</strain>
    </source>
</reference>
<gene>
    <name evidence="1" type="ORF">FUAX_16520</name>
</gene>
<protein>
    <submittedName>
        <fullName evidence="1">Uncharacterized protein</fullName>
    </submittedName>
</protein>
<dbReference type="AlphaFoldDB" id="A0AAU9DE77"/>
<dbReference type="Proteomes" id="UP001348817">
    <property type="component" value="Chromosome"/>
</dbReference>
<proteinExistence type="predicted"/>
<dbReference type="RefSeq" id="WP_338394434.1">
    <property type="nucleotide sequence ID" value="NZ_AP025314.1"/>
</dbReference>
<organism evidence="1 2">
    <name type="scientific">Fulvitalea axinellae</name>
    <dbReference type="NCBI Taxonomy" id="1182444"/>
    <lineage>
        <taxon>Bacteria</taxon>
        <taxon>Pseudomonadati</taxon>
        <taxon>Bacteroidota</taxon>
        <taxon>Cytophagia</taxon>
        <taxon>Cytophagales</taxon>
        <taxon>Persicobacteraceae</taxon>
        <taxon>Fulvitalea</taxon>
    </lineage>
</organism>
<keyword evidence="2" id="KW-1185">Reference proteome</keyword>
<name>A0AAU9DE77_9BACT</name>